<gene>
    <name evidence="2" type="ORF">NERG_01053</name>
</gene>
<name>H8ZAI9_NEMA1</name>
<dbReference type="EMBL" id="JH604634">
    <property type="protein sequence ID" value="EHY66357.1"/>
    <property type="molecule type" value="Genomic_DNA"/>
</dbReference>
<dbReference type="Proteomes" id="UP000005622">
    <property type="component" value="Unassembled WGS sequence"/>
</dbReference>
<dbReference type="HOGENOM" id="CLU_510064_0_0_1"/>
<keyword evidence="1" id="KW-0472">Membrane</keyword>
<sequence length="534" mass="61602">MNINIVNTQAKKKIILTVLGCIAVAALFVKIPYMPRSIMAFLSIEALILILVVSLEKPGSSEKLIPAMIFVIMHIFVYTGKNSIFNCYSSIIEKLPLLLSSDKSSISIDAKKELLSKTNPLVNKGPQVKRRLQIRELPQTEREESEADREQLRADRELLKAGRKDRDQFPIYKIFDLMPDTLKEYKTSLYDLESTFSGNLNNNLSRNAELIKDVHIFGLMGLNIFEKVSAKSKINRYWSDIKYIETRKSYEKKSNCTYRPIMMTMYTEILRRGLCINTLNVDQAIFNVYCMWLEDVNRTLCADSSSVNISETFTNEMLASYILNEMITSKNWLVTIQTSNSRPRIGKHTNNLDFGPCVVVNNCFSWADFKANKNPEALYEMKTRLQDRIENVPESQRDLNLDLYKYMDAIKALNGGTCTISKDLPIALDPEKYYTYNCIPVKKLYRGNPVFEVPPHENAIEFAKFAMFFIHIRYLKEKIDIINYEDILKNRHILRQSMEDRTIICTEPMFSLAVGIVKAAKEKDMSVKKMIVMK</sequence>
<keyword evidence="1" id="KW-0812">Transmembrane</keyword>
<proteinExistence type="predicted"/>
<organism evidence="2">
    <name type="scientific">Nematocida ausubeli (strain ATCC PRA-371 / ERTm2)</name>
    <name type="common">Nematode killer fungus</name>
    <dbReference type="NCBI Taxonomy" id="1913371"/>
    <lineage>
        <taxon>Eukaryota</taxon>
        <taxon>Fungi</taxon>
        <taxon>Fungi incertae sedis</taxon>
        <taxon>Microsporidia</taxon>
        <taxon>Nematocida</taxon>
    </lineage>
</organism>
<evidence type="ECO:0000313" key="2">
    <source>
        <dbReference type="EMBL" id="EHY66357.1"/>
    </source>
</evidence>
<accession>H8ZAI9</accession>
<evidence type="ECO:0000256" key="1">
    <source>
        <dbReference type="SAM" id="Phobius"/>
    </source>
</evidence>
<dbReference type="AlphaFoldDB" id="H8ZAI9"/>
<protein>
    <submittedName>
        <fullName evidence="2">Uncharacterized protein</fullName>
    </submittedName>
</protein>
<feature type="transmembrane region" description="Helical" evidence="1">
    <location>
        <begin position="14"/>
        <end position="31"/>
    </location>
</feature>
<reference evidence="2" key="1">
    <citation type="submission" date="2011-03" db="EMBL/GenBank/DDBJ databases">
        <title>The Genome Sequence of Nematocida sp1 strain ERTm2.</title>
        <authorList>
            <consortium name="The Broad Institute Genome Sequencing Platform"/>
            <consortium name="The Broad Institute Genome Sequencing Center for Infectious Disease"/>
            <person name="Cuomo C."/>
            <person name="Troemel E."/>
            <person name="Young S.K."/>
            <person name="Zeng Q."/>
            <person name="Gargeya S."/>
            <person name="Fitzgerald M."/>
            <person name="Haas B."/>
            <person name="Abouelleil A."/>
            <person name="Alvarado L."/>
            <person name="Arachchi H.M."/>
            <person name="Berlin A."/>
            <person name="Brown A."/>
            <person name="Chapman S.B."/>
            <person name="Chen Z."/>
            <person name="Dunbar C."/>
            <person name="Freedman E."/>
            <person name="Gearin G."/>
            <person name="Gellesch M."/>
            <person name="Goldberg J."/>
            <person name="Griggs A."/>
            <person name="Gujja S."/>
            <person name="Heilman E.R."/>
            <person name="Heiman D."/>
            <person name="Howarth C."/>
            <person name="Larson L."/>
            <person name="Lui A."/>
            <person name="MacDonald P.J.P."/>
            <person name="Mehta T."/>
            <person name="Montmayeur A."/>
            <person name="Murphy C."/>
            <person name="Neiman D."/>
            <person name="Pearson M."/>
            <person name="Priest M."/>
            <person name="Roberts A."/>
            <person name="Saif S."/>
            <person name="Shea T."/>
            <person name="Shenoy N."/>
            <person name="Sisk P."/>
            <person name="Stolte C."/>
            <person name="Sykes S."/>
            <person name="White J."/>
            <person name="Yandava C."/>
            <person name="Wortman J."/>
            <person name="Nusbaum C."/>
            <person name="Birren B."/>
        </authorList>
    </citation>
    <scope>NUCLEOTIDE SEQUENCE</scope>
    <source>
        <strain evidence="2">ERTm2</strain>
    </source>
</reference>
<keyword evidence="1" id="KW-1133">Transmembrane helix</keyword>